<organism evidence="2 3">
    <name type="scientific">Venturia effusa</name>
    <dbReference type="NCBI Taxonomy" id="50376"/>
    <lineage>
        <taxon>Eukaryota</taxon>
        <taxon>Fungi</taxon>
        <taxon>Dikarya</taxon>
        <taxon>Ascomycota</taxon>
        <taxon>Pezizomycotina</taxon>
        <taxon>Dothideomycetes</taxon>
        <taxon>Pleosporomycetidae</taxon>
        <taxon>Venturiales</taxon>
        <taxon>Venturiaceae</taxon>
        <taxon>Venturia</taxon>
    </lineage>
</organism>
<evidence type="ECO:0000256" key="1">
    <source>
        <dbReference type="SAM" id="MobiDB-lite"/>
    </source>
</evidence>
<accession>A0A517LDV2</accession>
<name>A0A517LDV2_9PEZI</name>
<dbReference type="EMBL" id="CP042194">
    <property type="protein sequence ID" value="QDS73819.1"/>
    <property type="molecule type" value="Genomic_DNA"/>
</dbReference>
<feature type="compositionally biased region" description="Acidic residues" evidence="1">
    <location>
        <begin position="115"/>
        <end position="131"/>
    </location>
</feature>
<feature type="region of interest" description="Disordered" evidence="1">
    <location>
        <begin position="102"/>
        <end position="131"/>
    </location>
</feature>
<protein>
    <submittedName>
        <fullName evidence="2">Uncharacterized protein</fullName>
    </submittedName>
</protein>
<dbReference type="Proteomes" id="UP000316270">
    <property type="component" value="Chromosome 10"/>
</dbReference>
<proteinExistence type="predicted"/>
<sequence length="131" mass="14953">MYYRTDITAYSSPVETLWNPLKNDADSVPSVHVFFGSAVTETLQQKADDAERQKRQKIKNLIRAIMRKLEDFAGVDLNCEEEAKLLREVRDLGGHVRALEEMLSESGPEASEAREFEDEGFFEADEESHVE</sequence>
<reference evidence="2 3" key="1">
    <citation type="submission" date="2019-07" db="EMBL/GenBank/DDBJ databases">
        <title>Finished genome of Venturia effusa.</title>
        <authorList>
            <person name="Young C.A."/>
            <person name="Cox M.P."/>
            <person name="Ganley A.R.D."/>
            <person name="David W.J."/>
        </authorList>
    </citation>
    <scope>NUCLEOTIDE SEQUENCE [LARGE SCALE GENOMIC DNA]</scope>
    <source>
        <strain evidence="3">albino</strain>
    </source>
</reference>
<evidence type="ECO:0000313" key="2">
    <source>
        <dbReference type="EMBL" id="QDS73819.1"/>
    </source>
</evidence>
<evidence type="ECO:0000313" key="3">
    <source>
        <dbReference type="Proteomes" id="UP000316270"/>
    </source>
</evidence>
<dbReference type="AlphaFoldDB" id="A0A517LDV2"/>
<gene>
    <name evidence="2" type="ORF">FKW77_006227</name>
</gene>
<keyword evidence="3" id="KW-1185">Reference proteome</keyword>